<dbReference type="Proteomes" id="UP000095085">
    <property type="component" value="Unassembled WGS sequence"/>
</dbReference>
<dbReference type="OrthoDB" id="4095869at2759"/>
<feature type="region of interest" description="Disordered" evidence="1">
    <location>
        <begin position="101"/>
        <end position="135"/>
    </location>
</feature>
<dbReference type="EMBL" id="KV454541">
    <property type="protein sequence ID" value="ODV67079.1"/>
    <property type="molecule type" value="Genomic_DNA"/>
</dbReference>
<dbReference type="AlphaFoldDB" id="A0A1E4RIJ0"/>
<keyword evidence="3" id="KW-1185">Reference proteome</keyword>
<feature type="region of interest" description="Disordered" evidence="1">
    <location>
        <begin position="253"/>
        <end position="275"/>
    </location>
</feature>
<feature type="compositionally biased region" description="Low complexity" evidence="1">
    <location>
        <begin position="321"/>
        <end position="335"/>
    </location>
</feature>
<feature type="compositionally biased region" description="Polar residues" evidence="1">
    <location>
        <begin position="174"/>
        <end position="183"/>
    </location>
</feature>
<accession>A0A1E4RIJ0</accession>
<feature type="compositionally biased region" description="Basic and acidic residues" evidence="1">
    <location>
        <begin position="382"/>
        <end position="435"/>
    </location>
</feature>
<dbReference type="RefSeq" id="XP_020076146.1">
    <property type="nucleotide sequence ID" value="XM_020221324.1"/>
</dbReference>
<reference evidence="3" key="1">
    <citation type="submission" date="2016-05" db="EMBL/GenBank/DDBJ databases">
        <title>Comparative genomics of biotechnologically important yeasts.</title>
        <authorList>
            <consortium name="DOE Joint Genome Institute"/>
            <person name="Riley R."/>
            <person name="Haridas S."/>
            <person name="Wolfe K.H."/>
            <person name="Lopes M.R."/>
            <person name="Hittinger C.T."/>
            <person name="Goker M."/>
            <person name="Salamov A."/>
            <person name="Wisecaver J."/>
            <person name="Long T.M."/>
            <person name="Aerts A.L."/>
            <person name="Barry K."/>
            <person name="Choi C."/>
            <person name="Clum A."/>
            <person name="Coughlan A.Y."/>
            <person name="Deshpande S."/>
            <person name="Douglass A.P."/>
            <person name="Hanson S.J."/>
            <person name="Klenk H.-P."/>
            <person name="Labutti K."/>
            <person name="Lapidus A."/>
            <person name="Lindquist E."/>
            <person name="Lipzen A."/>
            <person name="Meier-Kolthoff J.P."/>
            <person name="Ohm R.A."/>
            <person name="Otillar R.P."/>
            <person name="Pangilinan J."/>
            <person name="Peng Y."/>
            <person name="Rokas A."/>
            <person name="Rosa C.A."/>
            <person name="Scheuner C."/>
            <person name="Sibirny A.A."/>
            <person name="Slot J.C."/>
            <person name="Stielow J.B."/>
            <person name="Sun H."/>
            <person name="Kurtzman C.P."/>
            <person name="Blackwell M."/>
            <person name="Grigoriev I.V."/>
            <person name="Jeffries T.W."/>
        </authorList>
    </citation>
    <scope>NUCLEOTIDE SEQUENCE [LARGE SCALE GENOMIC DNA]</scope>
    <source>
        <strain evidence="3">NRRL Y-1933</strain>
    </source>
</reference>
<protein>
    <submittedName>
        <fullName evidence="2">Uncharacterized protein</fullName>
    </submittedName>
</protein>
<gene>
    <name evidence="2" type="ORF">HYPBUDRAFT_153010</name>
</gene>
<proteinExistence type="predicted"/>
<organism evidence="2 3">
    <name type="scientific">Hyphopichia burtonii NRRL Y-1933</name>
    <dbReference type="NCBI Taxonomy" id="984485"/>
    <lineage>
        <taxon>Eukaryota</taxon>
        <taxon>Fungi</taxon>
        <taxon>Dikarya</taxon>
        <taxon>Ascomycota</taxon>
        <taxon>Saccharomycotina</taxon>
        <taxon>Pichiomycetes</taxon>
        <taxon>Debaryomycetaceae</taxon>
        <taxon>Hyphopichia</taxon>
    </lineage>
</organism>
<feature type="compositionally biased region" description="Basic residues" evidence="1">
    <location>
        <begin position="257"/>
        <end position="272"/>
    </location>
</feature>
<evidence type="ECO:0000256" key="1">
    <source>
        <dbReference type="SAM" id="MobiDB-lite"/>
    </source>
</evidence>
<evidence type="ECO:0000313" key="3">
    <source>
        <dbReference type="Proteomes" id="UP000095085"/>
    </source>
</evidence>
<feature type="region of interest" description="Disordered" evidence="1">
    <location>
        <begin position="382"/>
        <end position="437"/>
    </location>
</feature>
<feature type="compositionally biased region" description="Basic and acidic residues" evidence="1">
    <location>
        <begin position="112"/>
        <end position="122"/>
    </location>
</feature>
<sequence>MEEEEEGSKAPYPDIEVLLSQLLEGQRISEESSLSDQKKDYPESLLQQTDKANKYYCSFQRFTKQFIPETDSTSIIRWNNSSIETTQRLIVEKWANTNFDRRITESDPQGDAETKADDDGGLRRSKTLSKNTSGKSLFSWSTGDSYIKARKKELEQRRNGANLNAPTNGHKRSVSTPNASALSTAPKPIARKNEQLRFVKEELIQESELGKKLNLGTPDASVMNKLNMIVEKESNSFIHKRIQLIRAHHSEQISRKIHERKRRDHEKHLRRLREKEEEYETALRAAMLGQNHVRNSGFFGSLFGFNSMNVSHNHQSRESLHSSSSRPSIDNSRPSTSEKNSQSSTKRSKRFSFIPVSGLSLWGSPKADTKEKIFDLEDEQKRAAENGKEESSRGQIENDKTDTASIDMEKPSTEDDPKTNDDNKGNIHNDVHNQDEDISQLEIKENSGGQLGSGDEPTIVGIDEFEELTSSPPVKNPDQTQTNHDFMNLGNSNGLVSQIVDLPTDTFPVTSTPKAQKSNDLL</sequence>
<evidence type="ECO:0000313" key="2">
    <source>
        <dbReference type="EMBL" id="ODV67079.1"/>
    </source>
</evidence>
<feature type="region of interest" description="Disordered" evidence="1">
    <location>
        <begin position="161"/>
        <end position="189"/>
    </location>
</feature>
<dbReference type="GeneID" id="30995873"/>
<name>A0A1E4RIJ0_9ASCO</name>
<feature type="region of interest" description="Disordered" evidence="1">
    <location>
        <begin position="314"/>
        <end position="349"/>
    </location>
</feature>